<name>A0AAP6JJP5_9GAMM</name>
<sequence>MRLLLSLAFILAAVDAPDKAWWVTEQVAPTDTEYLGHSVDTLRSEFEKVAIFTCGSDGVFSSSQCQELAEQGAMFRVEMSPGNASEALRWEVGLAETEAGQDYKILIASSLKDDEIEAVFSEYTVDTHFSALFVRDGSLFWTHCLECGQFAEVLYEAGRWILDWGDEY</sequence>
<reference evidence="1 2" key="1">
    <citation type="submission" date="2023-12" db="EMBL/GenBank/DDBJ databases">
        <title>Whole-genome sequencing of halo(alkali)philic microorganisms from hypersaline lakes.</title>
        <authorList>
            <person name="Sorokin D.Y."/>
            <person name="Merkel A.Y."/>
            <person name="Messina E."/>
            <person name="Yakimov M."/>
        </authorList>
    </citation>
    <scope>NUCLEOTIDE SEQUENCE [LARGE SCALE GENOMIC DNA]</scope>
    <source>
        <strain evidence="1 2">AB-CW1</strain>
    </source>
</reference>
<dbReference type="RefSeq" id="WP_346053501.1">
    <property type="nucleotide sequence ID" value="NZ_JAYGII010000078.1"/>
</dbReference>
<dbReference type="EMBL" id="JAYGII010000078">
    <property type="protein sequence ID" value="MEA5446889.1"/>
    <property type="molecule type" value="Genomic_DNA"/>
</dbReference>
<protein>
    <submittedName>
        <fullName evidence="1">Uncharacterized protein</fullName>
    </submittedName>
</protein>
<comment type="caution">
    <text evidence="1">The sequence shown here is derived from an EMBL/GenBank/DDBJ whole genome shotgun (WGS) entry which is preliminary data.</text>
</comment>
<dbReference type="AlphaFoldDB" id="A0AAP6JJP5"/>
<proteinExistence type="predicted"/>
<evidence type="ECO:0000313" key="2">
    <source>
        <dbReference type="Proteomes" id="UP001302316"/>
    </source>
</evidence>
<keyword evidence="2" id="KW-1185">Reference proteome</keyword>
<dbReference type="Proteomes" id="UP001302316">
    <property type="component" value="Unassembled WGS sequence"/>
</dbReference>
<evidence type="ECO:0000313" key="1">
    <source>
        <dbReference type="EMBL" id="MEA5446889.1"/>
    </source>
</evidence>
<organism evidence="1 2">
    <name type="scientific">Natronospira elongata</name>
    <dbReference type="NCBI Taxonomy" id="3110268"/>
    <lineage>
        <taxon>Bacteria</taxon>
        <taxon>Pseudomonadati</taxon>
        <taxon>Pseudomonadota</taxon>
        <taxon>Gammaproteobacteria</taxon>
        <taxon>Natronospirales</taxon>
        <taxon>Natronospiraceae</taxon>
        <taxon>Natronospira</taxon>
    </lineage>
</organism>
<gene>
    <name evidence="1" type="ORF">VCB98_13760</name>
</gene>
<accession>A0AAP6JJP5</accession>